<dbReference type="PANTHER" id="PTHR46401">
    <property type="entry name" value="GLYCOSYLTRANSFERASE WBBK-RELATED"/>
    <property type="match status" value="1"/>
</dbReference>
<feature type="domain" description="Glycosyl transferase family 1" evidence="2">
    <location>
        <begin position="180"/>
        <end position="330"/>
    </location>
</feature>
<evidence type="ECO:0000313" key="4">
    <source>
        <dbReference type="Proteomes" id="UP001272325"/>
    </source>
</evidence>
<reference evidence="3 4" key="1">
    <citation type="submission" date="2023-11" db="EMBL/GenBank/DDBJ databases">
        <title>Plant-associative lifestyle of Vibrio porteresiae and its evolutionary dynamics.</title>
        <authorList>
            <person name="Rameshkumar N."/>
            <person name="Kirti K."/>
        </authorList>
    </citation>
    <scope>NUCLEOTIDE SEQUENCE [LARGE SCALE GENOMIC DNA]</scope>
    <source>
        <strain evidence="3 4">MSSRF60</strain>
    </source>
</reference>
<evidence type="ECO:0000313" key="3">
    <source>
        <dbReference type="EMBL" id="MDW6018296.1"/>
    </source>
</evidence>
<gene>
    <name evidence="3" type="ORF">SBW85_11235</name>
</gene>
<organism evidence="3 4">
    <name type="scientific">Vibrio plantisponsor</name>
    <dbReference type="NCBI Taxonomy" id="664643"/>
    <lineage>
        <taxon>Bacteria</taxon>
        <taxon>Pseudomonadati</taxon>
        <taxon>Pseudomonadota</taxon>
        <taxon>Gammaproteobacteria</taxon>
        <taxon>Vibrionales</taxon>
        <taxon>Vibrionaceae</taxon>
        <taxon>Vibrio</taxon>
    </lineage>
</organism>
<keyword evidence="4" id="KW-1185">Reference proteome</keyword>
<dbReference type="PANTHER" id="PTHR46401:SF2">
    <property type="entry name" value="GLYCOSYLTRANSFERASE WBBK-RELATED"/>
    <property type="match status" value="1"/>
</dbReference>
<dbReference type="RefSeq" id="WP_171138886.1">
    <property type="nucleotide sequence ID" value="NZ_AP024893.1"/>
</dbReference>
<evidence type="ECO:0000256" key="1">
    <source>
        <dbReference type="ARBA" id="ARBA00022679"/>
    </source>
</evidence>
<keyword evidence="1" id="KW-0808">Transferase</keyword>
<dbReference type="Gene3D" id="3.40.50.2000">
    <property type="entry name" value="Glycogen Phosphorylase B"/>
    <property type="match status" value="2"/>
</dbReference>
<proteinExistence type="predicted"/>
<evidence type="ECO:0000259" key="2">
    <source>
        <dbReference type="Pfam" id="PF00534"/>
    </source>
</evidence>
<accession>A0ABU4IIA6</accession>
<dbReference type="EMBL" id="JAWRCN010000001">
    <property type="protein sequence ID" value="MDW6018296.1"/>
    <property type="molecule type" value="Genomic_DNA"/>
</dbReference>
<dbReference type="SUPFAM" id="SSF53756">
    <property type="entry name" value="UDP-Glycosyltransferase/glycogen phosphorylase"/>
    <property type="match status" value="1"/>
</dbReference>
<dbReference type="InterPro" id="IPR001296">
    <property type="entry name" value="Glyco_trans_1"/>
</dbReference>
<sequence length="363" mass="41321">MKIGIDARPLSHELTGIGRYTLNVITELFKLDDKIEWYLYSDRPLLMSFDYPNVHIRVGKKGTPFTSTLFSQCLFPVWAVKDKLDTFWSPRHHLPLALVLHRRLHKVVTIHDIVWKRHPETMSKFGLMLEKLLFTPSVIIADAIITVSKFTTNEIVNEINQIENKIQTISLKSFISDELKQQKYHPYINEEYILFVGTLEPRKNLNNLLIAFKKVQQEKPKVKLVIVGKDGWGDIRISDLVQSLGIEKSVVITGFVTDEELLSLYQHCAILAMPSLYEGFGLPALEALSMKKKVVVSKFTAIADIEGDNIFLTELDSNAIGHCINEALEASPRLFADVDNNWSTIAERTLNLLQTEASRVSCQ</sequence>
<name>A0ABU4IIA6_9VIBR</name>
<protein>
    <submittedName>
        <fullName evidence="3">Glycosyltransferase family 1 protein</fullName>
    </submittedName>
</protein>
<dbReference type="Proteomes" id="UP001272325">
    <property type="component" value="Unassembled WGS sequence"/>
</dbReference>
<comment type="caution">
    <text evidence="3">The sequence shown here is derived from an EMBL/GenBank/DDBJ whole genome shotgun (WGS) entry which is preliminary data.</text>
</comment>
<dbReference type="CDD" id="cd03809">
    <property type="entry name" value="GT4_MtfB-like"/>
    <property type="match status" value="1"/>
</dbReference>
<dbReference type="Pfam" id="PF00534">
    <property type="entry name" value="Glycos_transf_1"/>
    <property type="match status" value="1"/>
</dbReference>